<dbReference type="PRINTS" id="PR00368">
    <property type="entry name" value="FADPNR"/>
</dbReference>
<feature type="binding site" evidence="14">
    <location>
        <position position="201"/>
    </location>
    <ligand>
        <name>NAD(+)</name>
        <dbReference type="ChEBI" id="CHEBI:57540"/>
    </ligand>
</feature>
<dbReference type="InterPro" id="IPR050151">
    <property type="entry name" value="Class-I_Pyr_Nuc-Dis_Oxidored"/>
</dbReference>
<feature type="active site" description="Proton acceptor" evidence="13">
    <location>
        <position position="443"/>
    </location>
</feature>
<accession>A0A6J4J2H7</accession>
<keyword evidence="10" id="KW-1015">Disulfide bond</keyword>
<keyword evidence="14" id="KW-0547">Nucleotide-binding</keyword>
<dbReference type="FunFam" id="3.30.390.30:FF:000001">
    <property type="entry name" value="Dihydrolipoyl dehydrogenase"/>
    <property type="match status" value="1"/>
</dbReference>
<evidence type="ECO:0000256" key="4">
    <source>
        <dbReference type="ARBA" id="ARBA00016961"/>
    </source>
</evidence>
<evidence type="ECO:0000256" key="13">
    <source>
        <dbReference type="PIRSR" id="PIRSR000350-2"/>
    </source>
</evidence>
<evidence type="ECO:0000256" key="16">
    <source>
        <dbReference type="RuleBase" id="RU003692"/>
    </source>
</evidence>
<dbReference type="PIRSF" id="PIRSF000350">
    <property type="entry name" value="Mercury_reductase_MerA"/>
    <property type="match status" value="1"/>
</dbReference>
<dbReference type="GO" id="GO:0050660">
    <property type="term" value="F:flavin adenine dinucleotide binding"/>
    <property type="evidence" value="ECO:0007669"/>
    <property type="project" value="InterPro"/>
</dbReference>
<evidence type="ECO:0000313" key="19">
    <source>
        <dbReference type="EMBL" id="CAA9268650.1"/>
    </source>
</evidence>
<dbReference type="GO" id="GO:0006103">
    <property type="term" value="P:2-oxoglutarate metabolic process"/>
    <property type="evidence" value="ECO:0007669"/>
    <property type="project" value="TreeGrafter"/>
</dbReference>
<feature type="binding site" evidence="14">
    <location>
        <begin position="141"/>
        <end position="143"/>
    </location>
    <ligand>
        <name>FAD</name>
        <dbReference type="ChEBI" id="CHEBI:57692"/>
    </ligand>
</feature>
<dbReference type="InterPro" id="IPR036188">
    <property type="entry name" value="FAD/NAD-bd_sf"/>
</dbReference>
<dbReference type="PROSITE" id="PS00076">
    <property type="entry name" value="PYRIDINE_REDOX_1"/>
    <property type="match status" value="1"/>
</dbReference>
<dbReference type="InterPro" id="IPR016156">
    <property type="entry name" value="FAD/NAD-linked_Rdtase_dimer_sf"/>
</dbReference>
<comment type="similarity">
    <text evidence="2 16">Belongs to the class-I pyridine nucleotide-disulfide oxidoreductase family.</text>
</comment>
<evidence type="ECO:0000256" key="9">
    <source>
        <dbReference type="ARBA" id="ARBA00023027"/>
    </source>
</evidence>
<feature type="binding site" evidence="14">
    <location>
        <position position="265"/>
    </location>
    <ligand>
        <name>NAD(+)</name>
        <dbReference type="ChEBI" id="CHEBI:57540"/>
    </ligand>
</feature>
<evidence type="ECO:0000256" key="5">
    <source>
        <dbReference type="ARBA" id="ARBA00022490"/>
    </source>
</evidence>
<gene>
    <name evidence="19" type="ORF">AVDCRST_MAG10-3190</name>
</gene>
<dbReference type="SUPFAM" id="SSF51905">
    <property type="entry name" value="FAD/NAD(P)-binding domain"/>
    <property type="match status" value="1"/>
</dbReference>
<dbReference type="Pfam" id="PF02852">
    <property type="entry name" value="Pyr_redox_dim"/>
    <property type="match status" value="1"/>
</dbReference>
<reference evidence="19" key="1">
    <citation type="submission" date="2020-02" db="EMBL/GenBank/DDBJ databases">
        <authorList>
            <person name="Meier V. D."/>
        </authorList>
    </citation>
    <scope>NUCLEOTIDE SEQUENCE</scope>
    <source>
        <strain evidence="19">AVDCRST_MAG10</strain>
    </source>
</reference>
<feature type="binding site" evidence="14">
    <location>
        <position position="51"/>
    </location>
    <ligand>
        <name>FAD</name>
        <dbReference type="ChEBI" id="CHEBI:57692"/>
    </ligand>
</feature>
<comment type="miscellaneous">
    <text evidence="16">The active site is a redox-active disulfide bond.</text>
</comment>
<dbReference type="Gene3D" id="3.30.390.30">
    <property type="match status" value="1"/>
</dbReference>
<keyword evidence="7 14" id="KW-0274">FAD</keyword>
<evidence type="ECO:0000259" key="17">
    <source>
        <dbReference type="Pfam" id="PF02852"/>
    </source>
</evidence>
<keyword evidence="9 14" id="KW-0520">NAD</keyword>
<keyword evidence="8 16" id="KW-0560">Oxidoreductase</keyword>
<comment type="subcellular location">
    <subcellularLocation>
        <location evidence="1">Cytoplasm</location>
    </subcellularLocation>
</comment>
<feature type="binding site" evidence="14">
    <location>
        <position position="306"/>
    </location>
    <ligand>
        <name>FAD</name>
        <dbReference type="ChEBI" id="CHEBI:57692"/>
    </ligand>
</feature>
<proteinExistence type="inferred from homology"/>
<evidence type="ECO:0000256" key="11">
    <source>
        <dbReference type="ARBA" id="ARBA00023284"/>
    </source>
</evidence>
<evidence type="ECO:0000259" key="18">
    <source>
        <dbReference type="Pfam" id="PF07992"/>
    </source>
</evidence>
<evidence type="ECO:0000256" key="15">
    <source>
        <dbReference type="PIRSR" id="PIRSR000350-4"/>
    </source>
</evidence>
<keyword evidence="5" id="KW-0963">Cytoplasm</keyword>
<dbReference type="EC" id="1.8.1.4" evidence="3 16"/>
<dbReference type="SUPFAM" id="SSF55424">
    <property type="entry name" value="FAD/NAD-linked reductases, dimerisation (C-terminal) domain"/>
    <property type="match status" value="1"/>
</dbReference>
<evidence type="ECO:0000256" key="8">
    <source>
        <dbReference type="ARBA" id="ARBA00023002"/>
    </source>
</evidence>
<evidence type="ECO:0000256" key="3">
    <source>
        <dbReference type="ARBA" id="ARBA00012608"/>
    </source>
</evidence>
<feature type="binding site" evidence="14">
    <location>
        <position position="114"/>
    </location>
    <ligand>
        <name>FAD</name>
        <dbReference type="ChEBI" id="CHEBI:57692"/>
    </ligand>
</feature>
<evidence type="ECO:0000256" key="14">
    <source>
        <dbReference type="PIRSR" id="PIRSR000350-3"/>
    </source>
</evidence>
<dbReference type="GO" id="GO:0004148">
    <property type="term" value="F:dihydrolipoyl dehydrogenase (NADH) activity"/>
    <property type="evidence" value="ECO:0007669"/>
    <property type="project" value="UniProtKB-EC"/>
</dbReference>
<dbReference type="PANTHER" id="PTHR22912:SF217">
    <property type="entry name" value="DIHYDROLIPOYL DEHYDROGENASE"/>
    <property type="match status" value="1"/>
</dbReference>
<dbReference type="GO" id="GO:0005737">
    <property type="term" value="C:cytoplasm"/>
    <property type="evidence" value="ECO:0007669"/>
    <property type="project" value="UniProtKB-SubCell"/>
</dbReference>
<keyword evidence="11 16" id="KW-0676">Redox-active center</keyword>
<keyword evidence="19" id="KW-0670">Pyruvate</keyword>
<dbReference type="InterPro" id="IPR004099">
    <property type="entry name" value="Pyr_nucl-diS_OxRdtase_dimer"/>
</dbReference>
<dbReference type="InterPro" id="IPR001100">
    <property type="entry name" value="Pyr_nuc-diS_OxRdtase"/>
</dbReference>
<sequence length="464" mass="48958">MAEEFDLVVVGGGPGGYAAALYASGAGMSVALVEKDKVGGTCLHRGCIPAKHYLETASVFRTVSGAKEFGVQADQPLLDLGISRARKQKVVDQLWKGLQGLMKRRKIKTFVGTGRLGADHVVTVDDEAGTQLHGRHVVLATGSVPRTIPGFEPDGSKILTSDHVLELDTLPASAAVIGGGAIGCEFASMLSDLGCDVTLLEALPKLLPGCDADVVDVVVKSFKRRGMTVRTGVTVEGQEQSNGQVTVRLADGESVTVDTVVVSVGRRPLTDGLGLEDTKVEVDEKGFITVDNHQRTAEDGVYAVGDVVATPQLAHVGFAEAIVAVRDMLGEALEPVDYGKVPWCIYCHPEVAFAGMTEQAARDAGHDVTVSKHSFNANSRALIIGEAEGLVKVIAEKRPDGKAGPILGVHMVGPWVTEQLGEGWLSLNWEATPDDMGQLIHPHPTLSETFGETVLTLTGRGLHG</sequence>
<dbReference type="InterPro" id="IPR023753">
    <property type="entry name" value="FAD/NAD-binding_dom"/>
</dbReference>
<dbReference type="PANTHER" id="PTHR22912">
    <property type="entry name" value="DISULFIDE OXIDOREDUCTASE"/>
    <property type="match status" value="1"/>
</dbReference>
<dbReference type="Gene3D" id="3.50.50.60">
    <property type="entry name" value="FAD/NAD(P)-binding domain"/>
    <property type="match status" value="2"/>
</dbReference>
<organism evidence="19">
    <name type="scientific">uncultured Acidimicrobiales bacterium</name>
    <dbReference type="NCBI Taxonomy" id="310071"/>
    <lineage>
        <taxon>Bacteria</taxon>
        <taxon>Bacillati</taxon>
        <taxon>Actinomycetota</taxon>
        <taxon>Acidimicrobiia</taxon>
        <taxon>Acidimicrobiales</taxon>
        <taxon>environmental samples</taxon>
    </lineage>
</organism>
<evidence type="ECO:0000256" key="2">
    <source>
        <dbReference type="ARBA" id="ARBA00007532"/>
    </source>
</evidence>
<dbReference type="AlphaFoldDB" id="A0A6J4J2H7"/>
<evidence type="ECO:0000256" key="1">
    <source>
        <dbReference type="ARBA" id="ARBA00004496"/>
    </source>
</evidence>
<comment type="cofactor">
    <cofactor evidence="14 16">
        <name>FAD</name>
        <dbReference type="ChEBI" id="CHEBI:57692"/>
    </cofactor>
    <text evidence="14 16">Binds 1 FAD per subunit.</text>
</comment>
<dbReference type="InterPro" id="IPR012999">
    <property type="entry name" value="Pyr_OxRdtase_I_AS"/>
</dbReference>
<feature type="domain" description="Pyridine nucleotide-disulphide oxidoreductase dimerisation" evidence="17">
    <location>
        <begin position="341"/>
        <end position="452"/>
    </location>
</feature>
<comment type="catalytic activity">
    <reaction evidence="12 16">
        <text>N(6)-[(R)-dihydrolipoyl]-L-lysyl-[protein] + NAD(+) = N(6)-[(R)-lipoyl]-L-lysyl-[protein] + NADH + H(+)</text>
        <dbReference type="Rhea" id="RHEA:15045"/>
        <dbReference type="Rhea" id="RHEA-COMP:10474"/>
        <dbReference type="Rhea" id="RHEA-COMP:10475"/>
        <dbReference type="ChEBI" id="CHEBI:15378"/>
        <dbReference type="ChEBI" id="CHEBI:57540"/>
        <dbReference type="ChEBI" id="CHEBI:57945"/>
        <dbReference type="ChEBI" id="CHEBI:83099"/>
        <dbReference type="ChEBI" id="CHEBI:83100"/>
        <dbReference type="EC" id="1.8.1.4"/>
    </reaction>
</comment>
<keyword evidence="6 16" id="KW-0285">Flavoprotein</keyword>
<evidence type="ECO:0000256" key="10">
    <source>
        <dbReference type="ARBA" id="ARBA00023157"/>
    </source>
</evidence>
<evidence type="ECO:0000256" key="6">
    <source>
        <dbReference type="ARBA" id="ARBA00022630"/>
    </source>
</evidence>
<evidence type="ECO:0000256" key="7">
    <source>
        <dbReference type="ARBA" id="ARBA00022827"/>
    </source>
</evidence>
<evidence type="ECO:0000256" key="12">
    <source>
        <dbReference type="ARBA" id="ARBA00049187"/>
    </source>
</evidence>
<protein>
    <recommendedName>
        <fullName evidence="4 16">Dihydrolipoyl dehydrogenase</fullName>
        <ecNumber evidence="3 16">1.8.1.4</ecNumber>
    </recommendedName>
</protein>
<feature type="domain" description="FAD/NAD(P)-binding" evidence="18">
    <location>
        <begin position="5"/>
        <end position="321"/>
    </location>
</feature>
<dbReference type="InterPro" id="IPR006258">
    <property type="entry name" value="Lipoamide_DH"/>
</dbReference>
<dbReference type="PRINTS" id="PR00411">
    <property type="entry name" value="PNDRDTASEI"/>
</dbReference>
<dbReference type="EMBL" id="CADCTB010000193">
    <property type="protein sequence ID" value="CAA9268650.1"/>
    <property type="molecule type" value="Genomic_DNA"/>
</dbReference>
<dbReference type="Pfam" id="PF07992">
    <property type="entry name" value="Pyr_redox_2"/>
    <property type="match status" value="1"/>
</dbReference>
<feature type="disulfide bond" description="Redox-active" evidence="15">
    <location>
        <begin position="42"/>
        <end position="47"/>
    </location>
</feature>
<dbReference type="NCBIfam" id="TIGR01350">
    <property type="entry name" value="lipoamide_DH"/>
    <property type="match status" value="1"/>
</dbReference>
<feature type="binding site" evidence="14">
    <location>
        <begin position="178"/>
        <end position="185"/>
    </location>
    <ligand>
        <name>NAD(+)</name>
        <dbReference type="ChEBI" id="CHEBI:57540"/>
    </ligand>
</feature>
<name>A0A6J4J2H7_9ACTN</name>